<protein>
    <submittedName>
        <fullName evidence="2">Uncharacterized protein</fullName>
    </submittedName>
</protein>
<evidence type="ECO:0000313" key="2">
    <source>
        <dbReference type="EMBL" id="KAE8671499.1"/>
    </source>
</evidence>
<proteinExistence type="predicted"/>
<sequence length="529" mass="58069">MWALAIIQRIGSMLTFPGTWETMRTGQPHGRSDTISRKQPWGQAAGECELRALTVASERSGSPIVDDEERTAKKSRSVEEPVGTCDVERVVDIADKDTSMGDCSQEGPVALQQAIHGFSAMSADPASGGKLSFSDMDDVTLKSDGPIPEISFSERVHEAIVNKLANYVIFRLLAEDHPMEIMAWIRLSGLPYRYYTKSLFRFIAGAIGRVVRINYNTADGKRGKFARMAIIVDLTKPLVSGIIIDGQHQAVEYEGLPTIYYARGKCGHSLDKCETLGKEDDGEKRNEHTAASMNELYGLWMQVKNRKKKTIDSKVSINDDASMERGTNKSGSRFVALAEHQEVTAAQGIIGGEERVVRNRNLGKTIVSEVEKVVDAPRQVLNKQTVDKGSNRYIVGESNRAPLAPTSTVDSGIVASIGKVTPAPTMLDSGRHVAVHVVENVSPVDRNIRTLHRTTTDYALKVVNKGLATVKELTRIGVKARRNEDKVPSKPVLAKWMSAMTAELERAENAPDRGNNKQERVTEQTEGGV</sequence>
<dbReference type="EMBL" id="VEPZ02001468">
    <property type="protein sequence ID" value="KAE8671499.1"/>
    <property type="molecule type" value="Genomic_DNA"/>
</dbReference>
<keyword evidence="3" id="KW-1185">Reference proteome</keyword>
<evidence type="ECO:0000256" key="1">
    <source>
        <dbReference type="SAM" id="MobiDB-lite"/>
    </source>
</evidence>
<dbReference type="PANTHER" id="PTHR31286">
    <property type="entry name" value="GLYCINE-RICH CELL WALL STRUCTURAL PROTEIN 1.8-LIKE"/>
    <property type="match status" value="1"/>
</dbReference>
<dbReference type="InterPro" id="IPR040256">
    <property type="entry name" value="At4g02000-like"/>
</dbReference>
<name>A0A6A2YAN1_HIBSY</name>
<dbReference type="Proteomes" id="UP000436088">
    <property type="component" value="Unassembled WGS sequence"/>
</dbReference>
<comment type="caution">
    <text evidence="2">The sequence shown here is derived from an EMBL/GenBank/DDBJ whole genome shotgun (WGS) entry which is preliminary data.</text>
</comment>
<gene>
    <name evidence="2" type="ORF">F3Y22_tig00111947pilonHSYRG00134</name>
</gene>
<accession>A0A6A2YAN1</accession>
<feature type="compositionally biased region" description="Basic and acidic residues" evidence="1">
    <location>
        <begin position="70"/>
        <end position="79"/>
    </location>
</feature>
<organism evidence="2 3">
    <name type="scientific">Hibiscus syriacus</name>
    <name type="common">Rose of Sharon</name>
    <dbReference type="NCBI Taxonomy" id="106335"/>
    <lineage>
        <taxon>Eukaryota</taxon>
        <taxon>Viridiplantae</taxon>
        <taxon>Streptophyta</taxon>
        <taxon>Embryophyta</taxon>
        <taxon>Tracheophyta</taxon>
        <taxon>Spermatophyta</taxon>
        <taxon>Magnoliopsida</taxon>
        <taxon>eudicotyledons</taxon>
        <taxon>Gunneridae</taxon>
        <taxon>Pentapetalae</taxon>
        <taxon>rosids</taxon>
        <taxon>malvids</taxon>
        <taxon>Malvales</taxon>
        <taxon>Malvaceae</taxon>
        <taxon>Malvoideae</taxon>
        <taxon>Hibiscus</taxon>
    </lineage>
</organism>
<dbReference type="PANTHER" id="PTHR31286:SF99">
    <property type="entry name" value="DUF4283 DOMAIN-CONTAINING PROTEIN"/>
    <property type="match status" value="1"/>
</dbReference>
<dbReference type="AlphaFoldDB" id="A0A6A2YAN1"/>
<evidence type="ECO:0000313" key="3">
    <source>
        <dbReference type="Proteomes" id="UP000436088"/>
    </source>
</evidence>
<feature type="compositionally biased region" description="Basic and acidic residues" evidence="1">
    <location>
        <begin position="505"/>
        <end position="523"/>
    </location>
</feature>
<reference evidence="2" key="1">
    <citation type="submission" date="2019-09" db="EMBL/GenBank/DDBJ databases">
        <title>Draft genome information of white flower Hibiscus syriacus.</title>
        <authorList>
            <person name="Kim Y.-M."/>
        </authorList>
    </citation>
    <scope>NUCLEOTIDE SEQUENCE [LARGE SCALE GENOMIC DNA]</scope>
    <source>
        <strain evidence="2">YM2019G1</strain>
    </source>
</reference>
<feature type="region of interest" description="Disordered" evidence="1">
    <location>
        <begin position="505"/>
        <end position="529"/>
    </location>
</feature>
<feature type="region of interest" description="Disordered" evidence="1">
    <location>
        <begin position="58"/>
        <end position="80"/>
    </location>
</feature>